<sequence>MAIPRRDVKKDGQLLHRYACLSKDLCDCFKHLVIVICLLSVFLSFTLSDIKSKCRDGTFRFFFLIISGTTVSVPFNITLLFPDDGIQLFDLDSDFDAFLCTSCFRLFKGVFALIAGWFAIKAIKAKPTNTYLLKLY</sequence>
<dbReference type="AlphaFoldDB" id="A0A3P7TQ05"/>
<name>A0A3P7TQ05_9BILA</name>
<gene>
    <name evidence="2" type="ORF">BTMF_LOCUS1995</name>
</gene>
<feature type="transmembrane region" description="Helical" evidence="1">
    <location>
        <begin position="29"/>
        <end position="47"/>
    </location>
</feature>
<keyword evidence="1" id="KW-0472">Membrane</keyword>
<protein>
    <submittedName>
        <fullName evidence="2">Uncharacterized protein</fullName>
    </submittedName>
</protein>
<feature type="transmembrane region" description="Helical" evidence="1">
    <location>
        <begin position="59"/>
        <end position="77"/>
    </location>
</feature>
<evidence type="ECO:0000313" key="3">
    <source>
        <dbReference type="Proteomes" id="UP000280834"/>
    </source>
</evidence>
<evidence type="ECO:0000256" key="1">
    <source>
        <dbReference type="SAM" id="Phobius"/>
    </source>
</evidence>
<accession>A0A3P7TQ05</accession>
<proteinExistence type="predicted"/>
<evidence type="ECO:0000313" key="2">
    <source>
        <dbReference type="EMBL" id="VDO11527.1"/>
    </source>
</evidence>
<organism evidence="2 3">
    <name type="scientific">Brugia timori</name>
    <dbReference type="NCBI Taxonomy" id="42155"/>
    <lineage>
        <taxon>Eukaryota</taxon>
        <taxon>Metazoa</taxon>
        <taxon>Ecdysozoa</taxon>
        <taxon>Nematoda</taxon>
        <taxon>Chromadorea</taxon>
        <taxon>Rhabditida</taxon>
        <taxon>Spirurina</taxon>
        <taxon>Spiruromorpha</taxon>
        <taxon>Filarioidea</taxon>
        <taxon>Onchocercidae</taxon>
        <taxon>Brugia</taxon>
    </lineage>
</organism>
<feature type="transmembrane region" description="Helical" evidence="1">
    <location>
        <begin position="97"/>
        <end position="120"/>
    </location>
</feature>
<keyword evidence="1" id="KW-0812">Transmembrane</keyword>
<keyword evidence="3" id="KW-1185">Reference proteome</keyword>
<dbReference type="EMBL" id="UZAG01001528">
    <property type="protein sequence ID" value="VDO11527.1"/>
    <property type="molecule type" value="Genomic_DNA"/>
</dbReference>
<dbReference type="Proteomes" id="UP000280834">
    <property type="component" value="Unassembled WGS sequence"/>
</dbReference>
<reference evidence="2 3" key="1">
    <citation type="submission" date="2018-11" db="EMBL/GenBank/DDBJ databases">
        <authorList>
            <consortium name="Pathogen Informatics"/>
        </authorList>
    </citation>
    <scope>NUCLEOTIDE SEQUENCE [LARGE SCALE GENOMIC DNA]</scope>
</reference>
<keyword evidence="1" id="KW-1133">Transmembrane helix</keyword>